<dbReference type="Pfam" id="PF00535">
    <property type="entry name" value="Glycos_transf_2"/>
    <property type="match status" value="1"/>
</dbReference>
<dbReference type="Pfam" id="PF04765">
    <property type="entry name" value="TOD1_MUCI70"/>
    <property type="match status" value="1"/>
</dbReference>
<evidence type="ECO:0000259" key="4">
    <source>
        <dbReference type="Pfam" id="PF00535"/>
    </source>
</evidence>
<reference evidence="6 7" key="1">
    <citation type="submission" date="2020-08" db="EMBL/GenBank/DDBJ databases">
        <title>Genomic Encyclopedia of Type Strains, Phase IV (KMG-IV): sequencing the most valuable type-strain genomes for metagenomic binning, comparative biology and taxonomic classification.</title>
        <authorList>
            <person name="Goeker M."/>
        </authorList>
    </citation>
    <scope>NUCLEOTIDE SEQUENCE [LARGE SCALE GENOMIC DNA]</scope>
    <source>
        <strain evidence="6 7">DSM 17455</strain>
    </source>
</reference>
<dbReference type="EMBL" id="JACJHZ010000075">
    <property type="protein sequence ID" value="MBA9024635.1"/>
    <property type="molecule type" value="Genomic_DNA"/>
</dbReference>
<sequence>MSILQKLIRRLSTRSDQVIAPPSGDDARRLEQELDKKQWGKRVAAAEGSFDDRNWPEAIERWRQLAEVYGDFHGTASKARLAISVSERLLALEYPKWLGRHRREVSGNPRVVVFTAIVGNYDALRIHECINENFRYVVFSDNDIPDLGLFDVRPIPFHEDDPTRAARYVKTHPHHLLDDCDIAIWIDSNIMIVEPIEKLIEQFLASGRAVAAIPHPQRETLQQEVAACAERSKDDLETMVSQLDTYSDGGFKTKDLIESNFLMIDLRQQKSQVFLDAWWREISKFSRRDQLSINFALCEAGINPHWITQKPHSVRDHPSFAFSPHDRGEGPAQILFDRLNQVVPSRARDVASYADVKVIRLVTVADKEIDIVVCVHNALQDVRACLASVERKRADLHRLIIVDDGSDKETREFLSSFKNGRDWVTLHRNATPRGYTKAANIGIHLSSAPFVILLNSDTVVTDQWAEKMADAVFSTPGAGIVGPMSNAASHQSLPEHIGSSGQTAINTLPPGLSADDMNSLCEQWAKPSFLPRVPLVHGFCFGVTREALNKLGPFDEELFPNGYGEENDYCMRATNAGVGLVLATHTYVYHVKSKSYSSEKRVALMKAGSEAFNKRHGRSRIRRCVLAMQTNPELVRLRELARKLF</sequence>
<dbReference type="PANTHER" id="PTHR43179:SF12">
    <property type="entry name" value="GALACTOFURANOSYLTRANSFERASE GLFT2"/>
    <property type="match status" value="1"/>
</dbReference>
<dbReference type="InterPro" id="IPR029044">
    <property type="entry name" value="Nucleotide-diphossugar_trans"/>
</dbReference>
<keyword evidence="3" id="KW-0808">Transferase</keyword>
<evidence type="ECO:0000259" key="5">
    <source>
        <dbReference type="Pfam" id="PF04765"/>
    </source>
</evidence>
<dbReference type="Gene3D" id="3.90.550.10">
    <property type="entry name" value="Spore Coat Polysaccharide Biosynthesis Protein SpsA, Chain A"/>
    <property type="match status" value="2"/>
</dbReference>
<dbReference type="InterPro" id="IPR001173">
    <property type="entry name" value="Glyco_trans_2-like"/>
</dbReference>
<comment type="caution">
    <text evidence="6">The sequence shown here is derived from an EMBL/GenBank/DDBJ whole genome shotgun (WGS) entry which is preliminary data.</text>
</comment>
<accession>A0ABR6CHZ3</accession>
<feature type="domain" description="TOD1/MUCI70 glycosyltransferase-like" evidence="5">
    <location>
        <begin position="153"/>
        <end position="296"/>
    </location>
</feature>
<evidence type="ECO:0000256" key="2">
    <source>
        <dbReference type="ARBA" id="ARBA00022676"/>
    </source>
</evidence>
<comment type="similarity">
    <text evidence="1">Belongs to the glycosyltransferase 2 family.</text>
</comment>
<dbReference type="RefSeq" id="WP_182576222.1">
    <property type="nucleotide sequence ID" value="NZ_JACJHY010000011.1"/>
</dbReference>
<dbReference type="Proteomes" id="UP000587524">
    <property type="component" value="Unassembled WGS sequence"/>
</dbReference>
<evidence type="ECO:0000256" key="3">
    <source>
        <dbReference type="ARBA" id="ARBA00022679"/>
    </source>
</evidence>
<evidence type="ECO:0000313" key="7">
    <source>
        <dbReference type="Proteomes" id="UP000587524"/>
    </source>
</evidence>
<organism evidence="6 7">
    <name type="scientific">Aminobacter ciceronei</name>
    <dbReference type="NCBI Taxonomy" id="150723"/>
    <lineage>
        <taxon>Bacteria</taxon>
        <taxon>Pseudomonadati</taxon>
        <taxon>Pseudomonadota</taxon>
        <taxon>Alphaproteobacteria</taxon>
        <taxon>Hyphomicrobiales</taxon>
        <taxon>Phyllobacteriaceae</taxon>
        <taxon>Aminobacter</taxon>
    </lineage>
</organism>
<dbReference type="SUPFAM" id="SSF53448">
    <property type="entry name" value="Nucleotide-diphospho-sugar transferases"/>
    <property type="match status" value="2"/>
</dbReference>
<evidence type="ECO:0000313" key="6">
    <source>
        <dbReference type="EMBL" id="MBA9024635.1"/>
    </source>
</evidence>
<feature type="domain" description="Glycosyltransferase 2-like" evidence="4">
    <location>
        <begin position="371"/>
        <end position="482"/>
    </location>
</feature>
<proteinExistence type="inferred from homology"/>
<dbReference type="PANTHER" id="PTHR43179">
    <property type="entry name" value="RHAMNOSYLTRANSFERASE WBBL"/>
    <property type="match status" value="1"/>
</dbReference>
<evidence type="ECO:0000256" key="1">
    <source>
        <dbReference type="ARBA" id="ARBA00006739"/>
    </source>
</evidence>
<name>A0ABR6CHZ3_9HYPH</name>
<dbReference type="InterPro" id="IPR048354">
    <property type="entry name" value="TOD1_MUCI70_glycTrfase_dom"/>
</dbReference>
<gene>
    <name evidence="6" type="ORF">HNQ97_006675</name>
</gene>
<protein>
    <submittedName>
        <fullName evidence="6">GT2 family glycosyltransferase</fullName>
    </submittedName>
</protein>
<keyword evidence="7" id="KW-1185">Reference proteome</keyword>
<keyword evidence="2" id="KW-0328">Glycosyltransferase</keyword>